<keyword evidence="1" id="KW-0812">Transmembrane</keyword>
<proteinExistence type="predicted"/>
<comment type="caution">
    <text evidence="2">The sequence shown here is derived from an EMBL/GenBank/DDBJ whole genome shotgun (WGS) entry which is preliminary data.</text>
</comment>
<evidence type="ECO:0000313" key="2">
    <source>
        <dbReference type="EMBL" id="MBW4560556.1"/>
    </source>
</evidence>
<organism evidence="2 3">
    <name type="scientific">Mojavia pulchra JT2-VF2</name>
    <dbReference type="NCBI Taxonomy" id="287848"/>
    <lineage>
        <taxon>Bacteria</taxon>
        <taxon>Bacillati</taxon>
        <taxon>Cyanobacteriota</taxon>
        <taxon>Cyanophyceae</taxon>
        <taxon>Nostocales</taxon>
        <taxon>Nostocaceae</taxon>
    </lineage>
</organism>
<accession>A0A951PX75</accession>
<gene>
    <name evidence="2" type="ORF">KME32_05255</name>
</gene>
<keyword evidence="1" id="KW-0472">Membrane</keyword>
<sequence length="222" mass="24619">MSKARWLPILHSWHIQVVLWALTLLLLGISFWVGGELLTKHLLSHSYGTLDKLQADTQLPIQLKLNVTVIAIEINKGEDFTQVEVKTANSVIKYLEFELPNQPSNALETAIAWSAAPAVGCPKGCRAIAKKLELTSKLVKLKGNAQLVLQLPINLQAIKAEIDREQGFSNVEVITANDLLTKFEIALPVVKVNMVEAMIAQELGITHENVRSLVRYQIRSPS</sequence>
<keyword evidence="1" id="KW-1133">Transmembrane helix</keyword>
<dbReference type="AlphaFoldDB" id="A0A951PX75"/>
<protein>
    <submittedName>
        <fullName evidence="2">Uncharacterized protein</fullName>
    </submittedName>
</protein>
<name>A0A951PX75_9NOST</name>
<feature type="transmembrane region" description="Helical" evidence="1">
    <location>
        <begin position="12"/>
        <end position="33"/>
    </location>
</feature>
<dbReference type="Proteomes" id="UP000715781">
    <property type="component" value="Unassembled WGS sequence"/>
</dbReference>
<dbReference type="EMBL" id="JAHHHN010000002">
    <property type="protein sequence ID" value="MBW4560556.1"/>
    <property type="molecule type" value="Genomic_DNA"/>
</dbReference>
<reference evidence="2" key="2">
    <citation type="journal article" date="2022" name="Microbiol. Resour. Announc.">
        <title>Metagenome Sequencing to Explore Phylogenomics of Terrestrial Cyanobacteria.</title>
        <authorList>
            <person name="Ward R.D."/>
            <person name="Stajich J.E."/>
            <person name="Johansen J.R."/>
            <person name="Huntemann M."/>
            <person name="Clum A."/>
            <person name="Foster B."/>
            <person name="Foster B."/>
            <person name="Roux S."/>
            <person name="Palaniappan K."/>
            <person name="Varghese N."/>
            <person name="Mukherjee S."/>
            <person name="Reddy T.B.K."/>
            <person name="Daum C."/>
            <person name="Copeland A."/>
            <person name="Chen I.A."/>
            <person name="Ivanova N.N."/>
            <person name="Kyrpides N.C."/>
            <person name="Shapiro N."/>
            <person name="Eloe-Fadrosh E.A."/>
            <person name="Pietrasiak N."/>
        </authorList>
    </citation>
    <scope>NUCLEOTIDE SEQUENCE</scope>
    <source>
        <strain evidence="2">JT2-VF2</strain>
    </source>
</reference>
<evidence type="ECO:0000313" key="3">
    <source>
        <dbReference type="Proteomes" id="UP000715781"/>
    </source>
</evidence>
<evidence type="ECO:0000256" key="1">
    <source>
        <dbReference type="SAM" id="Phobius"/>
    </source>
</evidence>
<reference evidence="2" key="1">
    <citation type="submission" date="2021-05" db="EMBL/GenBank/DDBJ databases">
        <authorList>
            <person name="Pietrasiak N."/>
            <person name="Ward R."/>
            <person name="Stajich J.E."/>
            <person name="Kurbessoian T."/>
        </authorList>
    </citation>
    <scope>NUCLEOTIDE SEQUENCE</scope>
    <source>
        <strain evidence="2">JT2-VF2</strain>
    </source>
</reference>